<proteinExistence type="predicted"/>
<organism evidence="1 2">
    <name type="scientific">Candidatus Methanoperedens nitratireducens</name>
    <dbReference type="NCBI Taxonomy" id="1392998"/>
    <lineage>
        <taxon>Archaea</taxon>
        <taxon>Methanobacteriati</taxon>
        <taxon>Methanobacteriota</taxon>
        <taxon>Stenosarchaea group</taxon>
        <taxon>Methanomicrobia</taxon>
        <taxon>Methanosarcinales</taxon>
        <taxon>ANME-2 cluster</taxon>
        <taxon>Candidatus Methanoperedentaceae</taxon>
        <taxon>Candidatus Methanoperedens</taxon>
    </lineage>
</organism>
<accession>A0A284VN06</accession>
<keyword evidence="2" id="KW-1185">Reference proteome</keyword>
<gene>
    <name evidence="1" type="ORF">MNV_20008</name>
</gene>
<protein>
    <submittedName>
        <fullName evidence="1">Uncharacterized protein</fullName>
    </submittedName>
</protein>
<dbReference type="Proteomes" id="UP000218615">
    <property type="component" value="Unassembled WGS sequence"/>
</dbReference>
<dbReference type="AlphaFoldDB" id="A0A284VN06"/>
<dbReference type="EMBL" id="FZMP01000112">
    <property type="protein sequence ID" value="SNQ60632.1"/>
    <property type="molecule type" value="Genomic_DNA"/>
</dbReference>
<evidence type="ECO:0000313" key="2">
    <source>
        <dbReference type="Proteomes" id="UP000218615"/>
    </source>
</evidence>
<evidence type="ECO:0000313" key="1">
    <source>
        <dbReference type="EMBL" id="SNQ60632.1"/>
    </source>
</evidence>
<reference evidence="2" key="1">
    <citation type="submission" date="2017-06" db="EMBL/GenBank/DDBJ databases">
        <authorList>
            <person name="Cremers G."/>
        </authorList>
    </citation>
    <scope>NUCLEOTIDE SEQUENCE [LARGE SCALE GENOMIC DNA]</scope>
</reference>
<name>A0A284VN06_9EURY</name>
<sequence>MTGILIKINEEKIIEVWGISKAIENFEI</sequence>